<dbReference type="GO" id="GO:0000288">
    <property type="term" value="P:nuclear-transcribed mRNA catabolic process, deadenylation-dependent decay"/>
    <property type="evidence" value="ECO:0007669"/>
    <property type="project" value="TreeGrafter"/>
</dbReference>
<feature type="repeat" description="Pumilio" evidence="2">
    <location>
        <begin position="734"/>
        <end position="775"/>
    </location>
</feature>
<evidence type="ECO:0000256" key="2">
    <source>
        <dbReference type="PROSITE-ProRule" id="PRU00317"/>
    </source>
</evidence>
<accession>A0A8H7ZI73</accession>
<feature type="region of interest" description="Disordered" evidence="3">
    <location>
        <begin position="329"/>
        <end position="368"/>
    </location>
</feature>
<feature type="region of interest" description="Disordered" evidence="3">
    <location>
        <begin position="390"/>
        <end position="464"/>
    </location>
</feature>
<gene>
    <name evidence="5" type="ORF">I9W82_001925</name>
</gene>
<dbReference type="CDD" id="cd07920">
    <property type="entry name" value="Pumilio"/>
    <property type="match status" value="1"/>
</dbReference>
<keyword evidence="1" id="KW-0677">Repeat</keyword>
<feature type="compositionally biased region" description="Basic and acidic residues" evidence="3">
    <location>
        <begin position="338"/>
        <end position="347"/>
    </location>
</feature>
<dbReference type="RefSeq" id="XP_067549161.1">
    <property type="nucleotide sequence ID" value="XM_067690724.1"/>
</dbReference>
<feature type="repeat" description="Pumilio" evidence="2">
    <location>
        <begin position="628"/>
        <end position="664"/>
    </location>
</feature>
<evidence type="ECO:0000259" key="4">
    <source>
        <dbReference type="PROSITE" id="PS50303"/>
    </source>
</evidence>
<dbReference type="GO" id="GO:0005737">
    <property type="term" value="C:cytoplasm"/>
    <property type="evidence" value="ECO:0007669"/>
    <property type="project" value="TreeGrafter"/>
</dbReference>
<dbReference type="GO" id="GO:0003730">
    <property type="term" value="F:mRNA 3'-UTR binding"/>
    <property type="evidence" value="ECO:0007669"/>
    <property type="project" value="TreeGrafter"/>
</dbReference>
<proteinExistence type="predicted"/>
<dbReference type="PROSITE" id="PS50303">
    <property type="entry name" value="PUM_HD"/>
    <property type="match status" value="1"/>
</dbReference>
<dbReference type="SUPFAM" id="SSF48371">
    <property type="entry name" value="ARM repeat"/>
    <property type="match status" value="1"/>
</dbReference>
<feature type="repeat" description="Pumilio" evidence="2">
    <location>
        <begin position="521"/>
        <end position="556"/>
    </location>
</feature>
<dbReference type="SMART" id="SM00025">
    <property type="entry name" value="Pumilio"/>
    <property type="match status" value="8"/>
</dbReference>
<dbReference type="OrthoDB" id="668540at2759"/>
<feature type="compositionally biased region" description="Polar residues" evidence="3">
    <location>
        <begin position="155"/>
        <end position="172"/>
    </location>
</feature>
<dbReference type="InterPro" id="IPR011989">
    <property type="entry name" value="ARM-like"/>
</dbReference>
<dbReference type="PROSITE" id="PS50302">
    <property type="entry name" value="PUM"/>
    <property type="match status" value="6"/>
</dbReference>
<dbReference type="GeneID" id="93650554"/>
<feature type="compositionally biased region" description="Pro residues" evidence="3">
    <location>
        <begin position="296"/>
        <end position="308"/>
    </location>
</feature>
<reference evidence="5 6" key="1">
    <citation type="submission" date="2020-12" db="EMBL/GenBank/DDBJ databases">
        <title>Effect of drift, selection, and recombination on the evolution of hybrid genomes in Candida yeast pathogens.</title>
        <authorList>
            <person name="Mixao V."/>
            <person name="Ksiezopolska E."/>
            <person name="Saus E."/>
            <person name="Boekhout T."/>
            <person name="Gacser A."/>
            <person name="Gabaldon T."/>
        </authorList>
    </citation>
    <scope>NUCLEOTIDE SEQUENCE [LARGE SCALE GENOMIC DNA]</scope>
    <source>
        <strain evidence="5 6">BP57</strain>
    </source>
</reference>
<evidence type="ECO:0000313" key="6">
    <source>
        <dbReference type="Proteomes" id="UP000669133"/>
    </source>
</evidence>
<dbReference type="InterPro" id="IPR033133">
    <property type="entry name" value="PUM-HD"/>
</dbReference>
<dbReference type="InterPro" id="IPR016024">
    <property type="entry name" value="ARM-type_fold"/>
</dbReference>
<feature type="compositionally biased region" description="Low complexity" evidence="3">
    <location>
        <begin position="268"/>
        <end position="284"/>
    </location>
</feature>
<feature type="compositionally biased region" description="Polar residues" evidence="3">
    <location>
        <begin position="285"/>
        <end position="294"/>
    </location>
</feature>
<dbReference type="Proteomes" id="UP000669133">
    <property type="component" value="Unassembled WGS sequence"/>
</dbReference>
<evidence type="ECO:0000256" key="3">
    <source>
        <dbReference type="SAM" id="MobiDB-lite"/>
    </source>
</evidence>
<dbReference type="PANTHER" id="PTHR12537:SF12">
    <property type="entry name" value="MATERNAL PROTEIN PUMILIO"/>
    <property type="match status" value="1"/>
</dbReference>
<dbReference type="AlphaFoldDB" id="A0A8H7ZI73"/>
<dbReference type="InterPro" id="IPR033712">
    <property type="entry name" value="Pumilio_RNA-bd"/>
</dbReference>
<protein>
    <submittedName>
        <fullName evidence="5">PUF3</fullName>
    </submittedName>
</protein>
<feature type="domain" description="PUM-HD" evidence="4">
    <location>
        <begin position="466"/>
        <end position="801"/>
    </location>
</feature>
<dbReference type="PANTHER" id="PTHR12537">
    <property type="entry name" value="RNA BINDING PROTEIN PUMILIO-RELATED"/>
    <property type="match status" value="1"/>
</dbReference>
<comment type="caution">
    <text evidence="5">The sequence shown here is derived from an EMBL/GenBank/DDBJ whole genome shotgun (WGS) entry which is preliminary data.</text>
</comment>
<dbReference type="InterPro" id="IPR001313">
    <property type="entry name" value="Pumilio_RNA-bd_rpt"/>
</dbReference>
<evidence type="ECO:0000313" key="5">
    <source>
        <dbReference type="EMBL" id="KAG5420045.1"/>
    </source>
</evidence>
<feature type="region of interest" description="Disordered" evidence="3">
    <location>
        <begin position="1"/>
        <end position="22"/>
    </location>
</feature>
<keyword evidence="6" id="KW-1185">Reference proteome</keyword>
<feature type="region of interest" description="Disordered" evidence="3">
    <location>
        <begin position="154"/>
        <end position="182"/>
    </location>
</feature>
<sequence length="807" mass="89304">MPSDTIWSSASTSPIQSTPQLSANTYNKSSFKSVLDQVDSDVARFLSNSNPLDPLSNDRRFSFNDGSDIEDDFFGLKRGALSAITAPVGGNNNFNNSNTSPVNNGNRINFGTASISGGIASRHPPQESFLQKFSNVADATREIELGKLSLDGSRRTSFNNDRYGSGSLNENLNMPVPRTSRHQSISEKIDNYNNNSPIQANVSINGDLAPAELNNNAGAAAASTHAPQTFWNPAAATSFTPYNPNFSENGVPTPPPMPFQNAFYRYQPQQQPQQQPQPQPQQQQDSNANASGTTSPPIPPPYMVPSPPPPPHMMDPMFSMMYGNFPMPFPPPMPPQVPDEKGNKGDESSDSAETPEAKKGQGPIGVGLMNRSFSPATFMFPFSPYMYQQGPPPPTPNMPESMAMPSPPVPPSSSSTHSVNSHQQHPHTKGHKPTTGAAGSSAPSSSTSSTGAASSKRKPGKKPFIYRSPLLEEVRANQKEFSLKDIFGHGVEFTKDQHGSRFIQTKLPQSSDEEKEVIFKEICDISFDLMTDVFGNYVMQKYFEYGSDEQKQILLQKMLGHIYELSLQTYGCRVVQRALESLEERDQLKIILELKDKVLVCATDQNSNHVIQKSIELIEFDKVRFVLDVLHTHFYHLCTDQYGCRVVQRLIHFGNDDDKSMIYTEIQSHVGFLITHKFGNYVIQACLENQLREQEIFDTVVSKFTHFATNKYASNVCEKLVDLATQSQLQQILSVVMQGSELERIMGDEYGNYVVQKIVSVLDGNSPDKKKLVVKLQQLLSRNNSGKKSVEKILSLCMEDNGEGKSL</sequence>
<organism evidence="5 6">
    <name type="scientific">Candida metapsilosis</name>
    <dbReference type="NCBI Taxonomy" id="273372"/>
    <lineage>
        <taxon>Eukaryota</taxon>
        <taxon>Fungi</taxon>
        <taxon>Dikarya</taxon>
        <taxon>Ascomycota</taxon>
        <taxon>Saccharomycotina</taxon>
        <taxon>Pichiomycetes</taxon>
        <taxon>Debaryomycetaceae</taxon>
        <taxon>Candida/Lodderomyces clade</taxon>
        <taxon>Candida</taxon>
    </lineage>
</organism>
<dbReference type="Pfam" id="PF00806">
    <property type="entry name" value="PUF"/>
    <property type="match status" value="8"/>
</dbReference>
<dbReference type="Gene3D" id="1.25.10.10">
    <property type="entry name" value="Leucine-rich Repeat Variant"/>
    <property type="match status" value="1"/>
</dbReference>
<feature type="repeat" description="Pumilio" evidence="2">
    <location>
        <begin position="665"/>
        <end position="702"/>
    </location>
</feature>
<name>A0A8H7ZI73_9ASCO</name>
<dbReference type="EMBL" id="JAEOAQ010000002">
    <property type="protein sequence ID" value="KAG5420045.1"/>
    <property type="molecule type" value="Genomic_DNA"/>
</dbReference>
<feature type="region of interest" description="Disordered" evidence="3">
    <location>
        <begin position="268"/>
        <end position="308"/>
    </location>
</feature>
<feature type="repeat" description="Pumilio" evidence="2">
    <location>
        <begin position="557"/>
        <end position="593"/>
    </location>
</feature>
<evidence type="ECO:0000256" key="1">
    <source>
        <dbReference type="ARBA" id="ARBA00022737"/>
    </source>
</evidence>
<feature type="compositionally biased region" description="Low complexity" evidence="3">
    <location>
        <begin position="433"/>
        <end position="454"/>
    </location>
</feature>
<feature type="repeat" description="Pumilio" evidence="2">
    <location>
        <begin position="485"/>
        <end position="520"/>
    </location>
</feature>